<sequence length="259" mass="29641">MSTDLIGSRWPGNRTNITPMTHRNYIRWSIIANAVFVVIVPIILLTALNAALIVFVKRRSFLIYQNLVELSRKDIRREQSSSLFRRNTDQVPLNAALIVFVKRRSFLIYQNLIELSRKDIRREQSSSLFRRNTDQVNQQKTEHRIAITVCAIVTCFTITQGPSAIVLSINSLSSKRTANGLSEIGVNWYHMQTITSFLVIVGKTLNFILFCLSSSNFRRRLVGILRNKLKGLQKRRSSNISGIYISRLSLSSDARVVRL</sequence>
<evidence type="ECO:0000313" key="7">
    <source>
        <dbReference type="Proteomes" id="UP000036681"/>
    </source>
</evidence>
<feature type="transmembrane region" description="Helical" evidence="5">
    <location>
        <begin position="30"/>
        <end position="56"/>
    </location>
</feature>
<keyword evidence="7" id="KW-1185">Reference proteome</keyword>
<evidence type="ECO:0000256" key="4">
    <source>
        <dbReference type="ARBA" id="ARBA00023136"/>
    </source>
</evidence>
<keyword evidence="3 5" id="KW-1133">Transmembrane helix</keyword>
<accession>A0A0M3IKC1</accession>
<evidence type="ECO:0000256" key="5">
    <source>
        <dbReference type="SAM" id="Phobius"/>
    </source>
</evidence>
<organism evidence="7 8">
    <name type="scientific">Ascaris lumbricoides</name>
    <name type="common">Giant roundworm</name>
    <dbReference type="NCBI Taxonomy" id="6252"/>
    <lineage>
        <taxon>Eukaryota</taxon>
        <taxon>Metazoa</taxon>
        <taxon>Ecdysozoa</taxon>
        <taxon>Nematoda</taxon>
        <taxon>Chromadorea</taxon>
        <taxon>Rhabditida</taxon>
        <taxon>Spirurina</taxon>
        <taxon>Ascaridomorpha</taxon>
        <taxon>Ascaridoidea</taxon>
        <taxon>Ascarididae</taxon>
        <taxon>Ascaris</taxon>
    </lineage>
</organism>
<evidence type="ECO:0000256" key="3">
    <source>
        <dbReference type="ARBA" id="ARBA00022989"/>
    </source>
</evidence>
<dbReference type="PANTHER" id="PTHR46895:SF5">
    <property type="entry name" value="G-PROTEIN COUPLED RECEPTORS FAMILY 1 PROFILE DOMAIN-CONTAINING PROTEIN"/>
    <property type="match status" value="1"/>
</dbReference>
<evidence type="ECO:0000256" key="1">
    <source>
        <dbReference type="ARBA" id="ARBA00004370"/>
    </source>
</evidence>
<protein>
    <submittedName>
        <fullName evidence="8">G_PROTEIN_RECEP_F1_2 domain-containing protein</fullName>
    </submittedName>
</protein>
<dbReference type="AlphaFoldDB" id="A0A0M3IKC1"/>
<proteinExistence type="predicted"/>
<comment type="subcellular location">
    <subcellularLocation>
        <location evidence="1">Membrane</location>
    </subcellularLocation>
</comment>
<feature type="transmembrane region" description="Helical" evidence="5">
    <location>
        <begin position="145"/>
        <end position="169"/>
    </location>
</feature>
<keyword evidence="4 5" id="KW-0472">Membrane</keyword>
<evidence type="ECO:0000256" key="2">
    <source>
        <dbReference type="ARBA" id="ARBA00022692"/>
    </source>
</evidence>
<name>A0A0M3IKC1_ASCLU</name>
<evidence type="ECO:0000259" key="6">
    <source>
        <dbReference type="PROSITE" id="PS50262"/>
    </source>
</evidence>
<dbReference type="Proteomes" id="UP000036681">
    <property type="component" value="Unplaced"/>
</dbReference>
<dbReference type="GO" id="GO:0016020">
    <property type="term" value="C:membrane"/>
    <property type="evidence" value="ECO:0007669"/>
    <property type="project" value="UniProtKB-SubCell"/>
</dbReference>
<dbReference type="Gene3D" id="1.20.1070.10">
    <property type="entry name" value="Rhodopsin 7-helix transmembrane proteins"/>
    <property type="match status" value="1"/>
</dbReference>
<dbReference type="WBParaSite" id="ALUE_0001918201-mRNA-1">
    <property type="protein sequence ID" value="ALUE_0001918201-mRNA-1"/>
    <property type="gene ID" value="ALUE_0001918201"/>
</dbReference>
<feature type="domain" description="G-protein coupled receptors family 1 profile" evidence="6">
    <location>
        <begin position="1"/>
        <end position="210"/>
    </location>
</feature>
<dbReference type="SUPFAM" id="SSF81321">
    <property type="entry name" value="Family A G protein-coupled receptor-like"/>
    <property type="match status" value="1"/>
</dbReference>
<dbReference type="PROSITE" id="PS50262">
    <property type="entry name" value="G_PROTEIN_RECEP_F1_2"/>
    <property type="match status" value="1"/>
</dbReference>
<feature type="transmembrane region" description="Helical" evidence="5">
    <location>
        <begin position="189"/>
        <end position="212"/>
    </location>
</feature>
<dbReference type="InterPro" id="IPR017452">
    <property type="entry name" value="GPCR_Rhodpsn_7TM"/>
</dbReference>
<reference evidence="8" key="1">
    <citation type="submission" date="2017-02" db="UniProtKB">
        <authorList>
            <consortium name="WormBaseParasite"/>
        </authorList>
    </citation>
    <scope>IDENTIFICATION</scope>
</reference>
<keyword evidence="2 5" id="KW-0812">Transmembrane</keyword>
<evidence type="ECO:0000313" key="8">
    <source>
        <dbReference type="WBParaSite" id="ALUE_0001918201-mRNA-1"/>
    </source>
</evidence>
<dbReference type="PANTHER" id="PTHR46895">
    <property type="entry name" value="PROTEIN CBG20548-RELATED"/>
    <property type="match status" value="1"/>
</dbReference>